<dbReference type="Proteomes" id="UP000011518">
    <property type="component" value="Unassembled WGS sequence"/>
</dbReference>
<gene>
    <name evidence="2" type="ORF">TREES_T100018434</name>
</gene>
<evidence type="ECO:0000256" key="1">
    <source>
        <dbReference type="SAM" id="MobiDB-lite"/>
    </source>
</evidence>
<accession>L9KXK4</accession>
<evidence type="ECO:0000313" key="2">
    <source>
        <dbReference type="EMBL" id="ELW67665.1"/>
    </source>
</evidence>
<reference evidence="3" key="1">
    <citation type="submission" date="2012-07" db="EMBL/GenBank/DDBJ databases">
        <title>Genome of the Chinese tree shrew, a rising model animal genetically related to primates.</title>
        <authorList>
            <person name="Zhang G."/>
            <person name="Fan Y."/>
            <person name="Yao Y."/>
            <person name="Huang Z."/>
        </authorList>
    </citation>
    <scope>NUCLEOTIDE SEQUENCE [LARGE SCALE GENOMIC DNA]</scope>
</reference>
<dbReference type="AlphaFoldDB" id="L9KXK4"/>
<sequence>MAVRRADSPGSMGALPGPRPKVAEESRVRNEHRPNAGEKSRGRDERRPNAGEENRGRDESRPKETEENRAREEKRWPKETEWSRRFVEPSRVASVPDPRSLFQTPSSTIPESSVILHPLVL</sequence>
<protein>
    <submittedName>
        <fullName evidence="2">Uncharacterized protein</fullName>
    </submittedName>
</protein>
<keyword evidence="3" id="KW-1185">Reference proteome</keyword>
<proteinExistence type="predicted"/>
<feature type="compositionally biased region" description="Basic and acidic residues" evidence="1">
    <location>
        <begin position="21"/>
        <end position="88"/>
    </location>
</feature>
<feature type="region of interest" description="Disordered" evidence="1">
    <location>
        <begin position="1"/>
        <end position="104"/>
    </location>
</feature>
<reference evidence="3" key="2">
    <citation type="journal article" date="2013" name="Nat. Commun.">
        <title>Genome of the Chinese tree shrew.</title>
        <authorList>
            <person name="Fan Y."/>
            <person name="Huang Z.Y."/>
            <person name="Cao C.C."/>
            <person name="Chen C.S."/>
            <person name="Chen Y.X."/>
            <person name="Fan D.D."/>
            <person name="He J."/>
            <person name="Hou H.L."/>
            <person name="Hu L."/>
            <person name="Hu X.T."/>
            <person name="Jiang X.T."/>
            <person name="Lai R."/>
            <person name="Lang Y.S."/>
            <person name="Liang B."/>
            <person name="Liao S.G."/>
            <person name="Mu D."/>
            <person name="Ma Y.Y."/>
            <person name="Niu Y.Y."/>
            <person name="Sun X.Q."/>
            <person name="Xia J.Q."/>
            <person name="Xiao J."/>
            <person name="Xiong Z.Q."/>
            <person name="Xu L."/>
            <person name="Yang L."/>
            <person name="Zhang Y."/>
            <person name="Zhao W."/>
            <person name="Zhao X.D."/>
            <person name="Zheng Y.T."/>
            <person name="Zhou J.M."/>
            <person name="Zhu Y.B."/>
            <person name="Zhang G.J."/>
            <person name="Wang J."/>
            <person name="Yao Y.G."/>
        </authorList>
    </citation>
    <scope>NUCLEOTIDE SEQUENCE [LARGE SCALE GENOMIC DNA]</scope>
</reference>
<dbReference type="EMBL" id="KB320604">
    <property type="protein sequence ID" value="ELW67665.1"/>
    <property type="molecule type" value="Genomic_DNA"/>
</dbReference>
<evidence type="ECO:0000313" key="3">
    <source>
        <dbReference type="Proteomes" id="UP000011518"/>
    </source>
</evidence>
<dbReference type="InParanoid" id="L9KXK4"/>
<organism evidence="2 3">
    <name type="scientific">Tupaia chinensis</name>
    <name type="common">Chinese tree shrew</name>
    <name type="synonym">Tupaia belangeri chinensis</name>
    <dbReference type="NCBI Taxonomy" id="246437"/>
    <lineage>
        <taxon>Eukaryota</taxon>
        <taxon>Metazoa</taxon>
        <taxon>Chordata</taxon>
        <taxon>Craniata</taxon>
        <taxon>Vertebrata</taxon>
        <taxon>Euteleostomi</taxon>
        <taxon>Mammalia</taxon>
        <taxon>Eutheria</taxon>
        <taxon>Euarchontoglires</taxon>
        <taxon>Scandentia</taxon>
        <taxon>Tupaiidae</taxon>
        <taxon>Tupaia</taxon>
    </lineage>
</organism>
<name>L9KXK4_TUPCH</name>